<dbReference type="InParanoid" id="B8MN12"/>
<dbReference type="GeneID" id="8099242"/>
<protein>
    <submittedName>
        <fullName evidence="1">Uncharacterized protein</fullName>
    </submittedName>
</protein>
<dbReference type="VEuPathDB" id="FungiDB:TSTA_101970"/>
<organism evidence="1 2">
    <name type="scientific">Talaromyces stipitatus (strain ATCC 10500 / CBS 375.48 / QM 6759 / NRRL 1006)</name>
    <name type="common">Penicillium stipitatum</name>
    <dbReference type="NCBI Taxonomy" id="441959"/>
    <lineage>
        <taxon>Eukaryota</taxon>
        <taxon>Fungi</taxon>
        <taxon>Dikarya</taxon>
        <taxon>Ascomycota</taxon>
        <taxon>Pezizomycotina</taxon>
        <taxon>Eurotiomycetes</taxon>
        <taxon>Eurotiomycetidae</taxon>
        <taxon>Eurotiales</taxon>
        <taxon>Trichocomaceae</taxon>
        <taxon>Talaromyces</taxon>
        <taxon>Talaromyces sect. Talaromyces</taxon>
    </lineage>
</organism>
<dbReference type="HOGENOM" id="CLU_931201_0_0_1"/>
<evidence type="ECO:0000313" key="1">
    <source>
        <dbReference type="EMBL" id="EED13961.1"/>
    </source>
</evidence>
<dbReference type="Proteomes" id="UP000001745">
    <property type="component" value="Unassembled WGS sequence"/>
</dbReference>
<reference evidence="2" key="1">
    <citation type="journal article" date="2015" name="Genome Announc.">
        <title>Genome sequence of the AIDS-associated pathogen Penicillium marneffei (ATCC18224) and its near taxonomic relative Talaromyces stipitatus (ATCC10500).</title>
        <authorList>
            <person name="Nierman W.C."/>
            <person name="Fedorova-Abrams N.D."/>
            <person name="Andrianopoulos A."/>
        </authorList>
    </citation>
    <scope>NUCLEOTIDE SEQUENCE [LARGE SCALE GENOMIC DNA]</scope>
    <source>
        <strain evidence="2">ATCC 10500 / CBS 375.48 / QM 6759 / NRRL 1006</strain>
    </source>
</reference>
<proteinExistence type="predicted"/>
<dbReference type="OrthoDB" id="4218586at2759"/>
<name>B8MN12_TALSN</name>
<dbReference type="EMBL" id="EQ962658">
    <property type="protein sequence ID" value="EED13961.1"/>
    <property type="molecule type" value="Genomic_DNA"/>
</dbReference>
<dbReference type="RefSeq" id="XP_002486199.1">
    <property type="nucleotide sequence ID" value="XM_002486154.1"/>
</dbReference>
<evidence type="ECO:0000313" key="2">
    <source>
        <dbReference type="Proteomes" id="UP000001745"/>
    </source>
</evidence>
<keyword evidence="2" id="KW-1185">Reference proteome</keyword>
<dbReference type="Pfam" id="PF12520">
    <property type="entry name" value="DUF3723"/>
    <property type="match status" value="1"/>
</dbReference>
<dbReference type="STRING" id="441959.B8MN12"/>
<sequence length="299" mass="34340">MDSTTSKFDRERYFYGYAKRLVRVFEIEGCNCLEPEHHIAVQISDDILTQSLSRTHISLEQLKESSDPPLLDLGPDVKLLCTQGKHRLEACHLSSTLWTQLCEESSNEKPFSDAIEPKGGSIDSHKPQLCHGFDQLLPYGALWKGFTADNFRTVLDMGHHEVGYMLPNRLHTLISDYSKSLITSIEFMSCGQRSCPKRRVQWDELCVGTPLIRNSTPPFILPTETRTHRVAHKFTYILYKSKFFYINASTTATELDPCMRARICELHTEAHWGYKRIHRAHPEIPISTTVPHRLRNNPT</sequence>
<dbReference type="InterPro" id="IPR022198">
    <property type="entry name" value="DUF3723"/>
</dbReference>
<accession>B8MN12</accession>
<gene>
    <name evidence="1" type="ORF">TSTA_101970</name>
</gene>
<dbReference type="AlphaFoldDB" id="B8MN12"/>